<dbReference type="NCBIfam" id="NF033517">
    <property type="entry name" value="transpos_IS66"/>
    <property type="match status" value="1"/>
</dbReference>
<dbReference type="Proteomes" id="UP001139054">
    <property type="component" value="Unassembled WGS sequence"/>
</dbReference>
<evidence type="ECO:0000313" key="8">
    <source>
        <dbReference type="Proteomes" id="UP001139012"/>
    </source>
</evidence>
<feature type="region of interest" description="Disordered" evidence="1">
    <location>
        <begin position="69"/>
        <end position="92"/>
    </location>
</feature>
<dbReference type="AlphaFoldDB" id="A0A9X1RF48"/>
<dbReference type="InterPro" id="IPR052344">
    <property type="entry name" value="Transposase-related"/>
</dbReference>
<sequence length="519" mass="57300">MAIRPEALPTDAAALAEMVLALDAENEKLRVAMQTLKEMIFGKRSERLAAIVAEQLALELDDLATGVTSPAPANDDLPATKPAGKPRKKARRNIGALPKHLPRCEQVLEPDTTACPCCQGLLHRIGEDVSEVLDVIPAILRVLRTIRPKYACRGCTDGVVQAKVLPRLIDSGMASTALVAHVVISKFAWYLPLYRQVQILAGQGLHLDRATLAGWVKRAAWWLKSLYELQLRTIQASPRLFCDETPMPVLDPGRHRTRICQFWAHAMDDRPWGGPSPPAVAYVFADGRGTEEIAGQLAGFSGILQVDGYAAYKALARGQGGAIQLAFCLAHARRKFVEVYKTMQSPFAHEVIERLQAVYAIEAEIRGLSAEQRLAARRTRSAPLMEVLKARLTSMLDHLFSQSKLVEAINYTLNHWDGLTLFLRDGRVEVDSNTVERSMRPIAMGRRNSLFSGSEGGAESWAILASLVNTAKLHELDPQAYLADVLERIVSGQTKSHQLHELLPWNWKATRELSARVAA</sequence>
<evidence type="ECO:0000313" key="7">
    <source>
        <dbReference type="EMBL" id="MCG2673439.1"/>
    </source>
</evidence>
<dbReference type="EMBL" id="JAKLUA010000061">
    <property type="protein sequence ID" value="MCG2673439.1"/>
    <property type="molecule type" value="Genomic_DNA"/>
</dbReference>
<feature type="domain" description="Transposase IS66 C-terminal" evidence="5">
    <location>
        <begin position="466"/>
        <end position="505"/>
    </location>
</feature>
<organism evidence="6 9">
    <name type="scientific">Bradyrhizobium zhengyangense</name>
    <dbReference type="NCBI Taxonomy" id="2911009"/>
    <lineage>
        <taxon>Bacteria</taxon>
        <taxon>Pseudomonadati</taxon>
        <taxon>Pseudomonadota</taxon>
        <taxon>Alphaproteobacteria</taxon>
        <taxon>Hyphomicrobiales</taxon>
        <taxon>Nitrobacteraceae</taxon>
        <taxon>Bradyrhizobium</taxon>
    </lineage>
</organism>
<dbReference type="EMBL" id="JAKLTY010000087">
    <property type="protein sequence ID" value="MCG2633247.1"/>
    <property type="molecule type" value="Genomic_DNA"/>
</dbReference>
<dbReference type="Pfam" id="PF13817">
    <property type="entry name" value="DDE_Tnp_IS66_C"/>
    <property type="match status" value="1"/>
</dbReference>
<feature type="domain" description="Transposase IS66 central" evidence="2">
    <location>
        <begin position="172"/>
        <end position="459"/>
    </location>
</feature>
<reference evidence="6" key="1">
    <citation type="submission" date="2022-01" db="EMBL/GenBank/DDBJ databases">
        <title>Genome sequnece data of strain Bradyrhizobium sp. nov.</title>
        <authorList>
            <person name="Zhang J."/>
        </authorList>
    </citation>
    <scope>NUCLEOTIDE SEQUENCE</scope>
    <source>
        <strain evidence="7">WYCCWR 12774</strain>
        <strain evidence="6">WYCCWR 13023</strain>
    </source>
</reference>
<name>A0A9X1RF48_9BRAD</name>
<dbReference type="PANTHER" id="PTHR33678:SF1">
    <property type="entry name" value="BLL1576 PROTEIN"/>
    <property type="match status" value="1"/>
</dbReference>
<dbReference type="Pfam" id="PF13005">
    <property type="entry name" value="zf-IS66"/>
    <property type="match status" value="1"/>
</dbReference>
<evidence type="ECO:0000313" key="9">
    <source>
        <dbReference type="Proteomes" id="UP001139054"/>
    </source>
</evidence>
<dbReference type="Proteomes" id="UP001139012">
    <property type="component" value="Unassembled WGS sequence"/>
</dbReference>
<evidence type="ECO:0000259" key="5">
    <source>
        <dbReference type="Pfam" id="PF13817"/>
    </source>
</evidence>
<evidence type="ECO:0000259" key="3">
    <source>
        <dbReference type="Pfam" id="PF13005"/>
    </source>
</evidence>
<feature type="domain" description="Transposase TnpC homeodomain" evidence="4">
    <location>
        <begin position="29"/>
        <end position="104"/>
    </location>
</feature>
<dbReference type="InterPro" id="IPR024463">
    <property type="entry name" value="Transposase_TnpC_homeodom"/>
</dbReference>
<gene>
    <name evidence="7" type="ORF">L6637_42085</name>
    <name evidence="6" type="ORF">L6654_42840</name>
</gene>
<dbReference type="Pfam" id="PF03050">
    <property type="entry name" value="DDE_Tnp_IS66"/>
    <property type="match status" value="1"/>
</dbReference>
<comment type="caution">
    <text evidence="6">The sequence shown here is derived from an EMBL/GenBank/DDBJ whole genome shotgun (WGS) entry which is preliminary data.</text>
</comment>
<evidence type="ECO:0000256" key="1">
    <source>
        <dbReference type="SAM" id="MobiDB-lite"/>
    </source>
</evidence>
<accession>A0A9X1RF48</accession>
<evidence type="ECO:0000259" key="2">
    <source>
        <dbReference type="Pfam" id="PF03050"/>
    </source>
</evidence>
<proteinExistence type="predicted"/>
<dbReference type="PANTHER" id="PTHR33678">
    <property type="entry name" value="BLL1576 PROTEIN"/>
    <property type="match status" value="1"/>
</dbReference>
<dbReference type="RefSeq" id="WP_128929539.1">
    <property type="nucleotide sequence ID" value="NZ_JAKLTY010000087.1"/>
</dbReference>
<keyword evidence="8" id="KW-1185">Reference proteome</keyword>
<evidence type="ECO:0000313" key="6">
    <source>
        <dbReference type="EMBL" id="MCG2633247.1"/>
    </source>
</evidence>
<dbReference type="InterPro" id="IPR004291">
    <property type="entry name" value="Transposase_IS66_central"/>
</dbReference>
<dbReference type="InterPro" id="IPR024474">
    <property type="entry name" value="Znf_dom_IS66"/>
</dbReference>
<evidence type="ECO:0000259" key="4">
    <source>
        <dbReference type="Pfam" id="PF13007"/>
    </source>
</evidence>
<protein>
    <submittedName>
        <fullName evidence="6">IS66 family transposase</fullName>
    </submittedName>
</protein>
<dbReference type="InterPro" id="IPR039552">
    <property type="entry name" value="IS66_C"/>
</dbReference>
<dbReference type="Pfam" id="PF13007">
    <property type="entry name" value="LZ_Tnp_IS66"/>
    <property type="match status" value="1"/>
</dbReference>
<feature type="domain" description="Transposase IS66 zinc-finger binding" evidence="3">
    <location>
        <begin position="113"/>
        <end position="155"/>
    </location>
</feature>